<dbReference type="InterPro" id="IPR011650">
    <property type="entry name" value="Peptidase_M20_dimer"/>
</dbReference>
<dbReference type="PIRSF" id="PIRSF001235">
    <property type="entry name" value="Amidase_carbamoylase"/>
    <property type="match status" value="1"/>
</dbReference>
<evidence type="ECO:0000256" key="2">
    <source>
        <dbReference type="ARBA" id="ARBA00006153"/>
    </source>
</evidence>
<comment type="caution">
    <text evidence="10">The sequence shown here is derived from an EMBL/GenBank/DDBJ whole genome shotgun (WGS) entry which is preliminary data.</text>
</comment>
<evidence type="ECO:0000256" key="8">
    <source>
        <dbReference type="PIRSR" id="PIRSR001235-2"/>
    </source>
</evidence>
<dbReference type="AlphaFoldDB" id="A0A562T2S4"/>
<dbReference type="Proteomes" id="UP000316778">
    <property type="component" value="Unassembled WGS sequence"/>
</dbReference>
<comment type="similarity">
    <text evidence="2">Belongs to the peptidase M20 family.</text>
</comment>
<dbReference type="SUPFAM" id="SSF53187">
    <property type="entry name" value="Zn-dependent exopeptidases"/>
    <property type="match status" value="1"/>
</dbReference>
<evidence type="ECO:0000313" key="10">
    <source>
        <dbReference type="EMBL" id="TWI87921.1"/>
    </source>
</evidence>
<feature type="binding site" evidence="8">
    <location>
        <position position="290"/>
    </location>
    <ligand>
        <name>allantoate</name>
        <dbReference type="ChEBI" id="CHEBI:17536"/>
    </ligand>
</feature>
<evidence type="ECO:0000256" key="5">
    <source>
        <dbReference type="ARBA" id="ARBA00022801"/>
    </source>
</evidence>
<keyword evidence="5" id="KW-0378">Hydrolase</keyword>
<dbReference type="CDD" id="cd03884">
    <property type="entry name" value="M20_bAS"/>
    <property type="match status" value="1"/>
</dbReference>
<comment type="subunit">
    <text evidence="3">Homodimer.</text>
</comment>
<comment type="cofactor">
    <cofactor evidence="7">
        <name>Zn(2+)</name>
        <dbReference type="ChEBI" id="CHEBI:29105"/>
    </cofactor>
    <text evidence="7">Binds 2 Zn(2+) ions per subunit.</text>
</comment>
<sequence length="416" mass="44882">MNDYARRTERIMQRIQELAAISETDQGITRTFGSPAWREAALTIQGWMQEAGLHAWIDNIGNVRGRLAAAQPAAKTWVIASHTDTVPDAGKFDGLLGVVMGLDVVEQLALAHTPLPFDIELIAFSDEEGCRFHTTFLGSQVVAGTFKYTLLDSKDAGGHTLRQVIHANGGHESQLPADALPRQQWLGYFEIHIEQGPVLYEKQVPVALVKAITGQKRVALTFTGTGGHAGTVPMDMRCDALCCAAEFILAVENTARQHKDKVVATVGQLQVANAASNVIPGAVTCTLDLRSTDEKMLLQVSNSMQETGAKIAAGRGVTFEWEDVQVTSPVWCDESMNALLSQSIEDTGYPVLSLTSGAGHDAVAIAAVAPVCMLFVRCFEGISHHPKENVELKDLTAALQVADNFVQRFISAHSPA</sequence>
<gene>
    <name evidence="10" type="ORF">LX66_1995</name>
</gene>
<proteinExistence type="inferred from homology"/>
<protein>
    <submittedName>
        <fullName evidence="10">Allantoate deiminase</fullName>
    </submittedName>
</protein>
<comment type="cofactor">
    <cofactor evidence="1">
        <name>Mn(2+)</name>
        <dbReference type="ChEBI" id="CHEBI:29035"/>
    </cofactor>
</comment>
<dbReference type="PANTHER" id="PTHR32494:SF19">
    <property type="entry name" value="ALLANTOATE DEIMINASE-RELATED"/>
    <property type="match status" value="1"/>
</dbReference>
<evidence type="ECO:0000313" key="11">
    <source>
        <dbReference type="Proteomes" id="UP000316778"/>
    </source>
</evidence>
<reference evidence="10 11" key="1">
    <citation type="journal article" date="2013" name="Stand. Genomic Sci.">
        <title>Genomic Encyclopedia of Type Strains, Phase I: The one thousand microbial genomes (KMG-I) project.</title>
        <authorList>
            <person name="Kyrpides N.C."/>
            <person name="Woyke T."/>
            <person name="Eisen J.A."/>
            <person name="Garrity G."/>
            <person name="Lilburn T.G."/>
            <person name="Beck B.J."/>
            <person name="Whitman W.B."/>
            <person name="Hugenholtz P."/>
            <person name="Klenk H.P."/>
        </authorList>
    </citation>
    <scope>NUCLEOTIDE SEQUENCE [LARGE SCALE GENOMIC DNA]</scope>
    <source>
        <strain evidence="10 11">DSM 13484</strain>
    </source>
</reference>
<evidence type="ECO:0000256" key="7">
    <source>
        <dbReference type="PIRSR" id="PIRSR001235-1"/>
    </source>
</evidence>
<dbReference type="Gene3D" id="3.40.630.10">
    <property type="entry name" value="Zn peptidases"/>
    <property type="match status" value="1"/>
</dbReference>
<dbReference type="PANTHER" id="PTHR32494">
    <property type="entry name" value="ALLANTOATE DEIMINASE-RELATED"/>
    <property type="match status" value="1"/>
</dbReference>
<evidence type="ECO:0000256" key="6">
    <source>
        <dbReference type="ARBA" id="ARBA00023211"/>
    </source>
</evidence>
<dbReference type="InterPro" id="IPR010158">
    <property type="entry name" value="Amidase_Cbmase"/>
</dbReference>
<dbReference type="Gene3D" id="3.30.70.360">
    <property type="match status" value="1"/>
</dbReference>
<name>A0A562T2S4_CHIJA</name>
<feature type="binding site" evidence="7">
    <location>
        <position position="192"/>
    </location>
    <ligand>
        <name>Zn(2+)</name>
        <dbReference type="ChEBI" id="CHEBI:29105"/>
        <label>1</label>
    </ligand>
</feature>
<evidence type="ECO:0000259" key="9">
    <source>
        <dbReference type="Pfam" id="PF07687"/>
    </source>
</evidence>
<dbReference type="Pfam" id="PF07687">
    <property type="entry name" value="M20_dimer"/>
    <property type="match status" value="1"/>
</dbReference>
<feature type="binding site" evidence="7">
    <location>
        <position position="93"/>
    </location>
    <ligand>
        <name>Zn(2+)</name>
        <dbReference type="ChEBI" id="CHEBI:29105"/>
        <label>2</label>
    </ligand>
</feature>
<dbReference type="GO" id="GO:0016813">
    <property type="term" value="F:hydrolase activity, acting on carbon-nitrogen (but not peptide) bonds, in linear amidines"/>
    <property type="evidence" value="ECO:0007669"/>
    <property type="project" value="InterPro"/>
</dbReference>
<feature type="binding site" evidence="7">
    <location>
        <position position="82"/>
    </location>
    <ligand>
        <name>Zn(2+)</name>
        <dbReference type="ChEBI" id="CHEBI:29105"/>
        <label>1</label>
    </ligand>
</feature>
<keyword evidence="7" id="KW-0862">Zinc</keyword>
<dbReference type="NCBIfam" id="NF006775">
    <property type="entry name" value="PRK09290.2-5"/>
    <property type="match status" value="1"/>
</dbReference>
<feature type="binding site" evidence="7">
    <location>
        <position position="93"/>
    </location>
    <ligand>
        <name>Zn(2+)</name>
        <dbReference type="ChEBI" id="CHEBI:29105"/>
        <label>1</label>
    </ligand>
</feature>
<dbReference type="InterPro" id="IPR002933">
    <property type="entry name" value="Peptidase_M20"/>
</dbReference>
<dbReference type="RefSeq" id="WP_145712511.1">
    <property type="nucleotide sequence ID" value="NZ_BAAAFY010000001.1"/>
</dbReference>
<keyword evidence="6" id="KW-0464">Manganese</keyword>
<dbReference type="OrthoDB" id="9769665at2"/>
<dbReference type="Pfam" id="PF01546">
    <property type="entry name" value="Peptidase_M20"/>
    <property type="match status" value="1"/>
</dbReference>
<organism evidence="10 11">
    <name type="scientific">Chitinophaga japonensis</name>
    <name type="common">Flexibacter japonensis</name>
    <dbReference type="NCBI Taxonomy" id="104662"/>
    <lineage>
        <taxon>Bacteria</taxon>
        <taxon>Pseudomonadati</taxon>
        <taxon>Bacteroidota</taxon>
        <taxon>Chitinophagia</taxon>
        <taxon>Chitinophagales</taxon>
        <taxon>Chitinophagaceae</taxon>
        <taxon>Chitinophaga</taxon>
    </lineage>
</organism>
<feature type="binding site" evidence="7">
    <location>
        <position position="384"/>
    </location>
    <ligand>
        <name>Zn(2+)</name>
        <dbReference type="ChEBI" id="CHEBI:29105"/>
        <label>2</label>
    </ligand>
</feature>
<dbReference type="GO" id="GO:0046872">
    <property type="term" value="F:metal ion binding"/>
    <property type="evidence" value="ECO:0007669"/>
    <property type="project" value="UniProtKB-KW"/>
</dbReference>
<keyword evidence="11" id="KW-1185">Reference proteome</keyword>
<evidence type="ECO:0000256" key="3">
    <source>
        <dbReference type="ARBA" id="ARBA00011738"/>
    </source>
</evidence>
<feature type="binding site" evidence="8">
    <location>
        <position position="277"/>
    </location>
    <ligand>
        <name>allantoate</name>
        <dbReference type="ChEBI" id="CHEBI:17536"/>
    </ligand>
</feature>
<keyword evidence="4 7" id="KW-0479">Metal-binding</keyword>
<dbReference type="InterPro" id="IPR036264">
    <property type="entry name" value="Bact_exopeptidase_dim_dom"/>
</dbReference>
<feature type="domain" description="Peptidase M20 dimerisation" evidence="9">
    <location>
        <begin position="214"/>
        <end position="306"/>
    </location>
</feature>
<evidence type="ECO:0000256" key="4">
    <source>
        <dbReference type="ARBA" id="ARBA00022723"/>
    </source>
</evidence>
<evidence type="ECO:0000256" key="1">
    <source>
        <dbReference type="ARBA" id="ARBA00001936"/>
    </source>
</evidence>
<dbReference type="NCBIfam" id="TIGR01879">
    <property type="entry name" value="hydantase"/>
    <property type="match status" value="1"/>
</dbReference>
<accession>A0A562T2S4</accession>
<feature type="binding site" evidence="7">
    <location>
        <position position="128"/>
    </location>
    <ligand>
        <name>Zn(2+)</name>
        <dbReference type="ChEBI" id="CHEBI:29105"/>
        <label>2</label>
    </ligand>
</feature>
<feature type="binding site" evidence="8">
    <location>
        <position position="217"/>
    </location>
    <ligand>
        <name>allantoate</name>
        <dbReference type="ChEBI" id="CHEBI:17536"/>
    </ligand>
</feature>
<dbReference type="EMBL" id="VLLG01000003">
    <property type="protein sequence ID" value="TWI87921.1"/>
    <property type="molecule type" value="Genomic_DNA"/>
</dbReference>
<dbReference type="SUPFAM" id="SSF55031">
    <property type="entry name" value="Bacterial exopeptidase dimerisation domain"/>
    <property type="match status" value="1"/>
</dbReference>